<keyword evidence="3" id="KW-1133">Transmembrane helix</keyword>
<dbReference type="RefSeq" id="WP_342849117.1">
    <property type="nucleotide sequence ID" value="NZ_JBBMQO010000008.1"/>
</dbReference>
<keyword evidence="3" id="KW-0472">Membrane</keyword>
<dbReference type="InterPro" id="IPR000160">
    <property type="entry name" value="GGDEF_dom"/>
</dbReference>
<dbReference type="InterPro" id="IPR050469">
    <property type="entry name" value="Diguanylate_Cyclase"/>
</dbReference>
<evidence type="ECO:0000259" key="4">
    <source>
        <dbReference type="PROSITE" id="PS50887"/>
    </source>
</evidence>
<keyword evidence="3" id="KW-0812">Transmembrane</keyword>
<dbReference type="Pfam" id="PF00990">
    <property type="entry name" value="GGDEF"/>
    <property type="match status" value="1"/>
</dbReference>
<dbReference type="Proteomes" id="UP001477870">
    <property type="component" value="Unassembled WGS sequence"/>
</dbReference>
<dbReference type="SMART" id="SM00267">
    <property type="entry name" value="GGDEF"/>
    <property type="match status" value="1"/>
</dbReference>
<evidence type="ECO:0000256" key="1">
    <source>
        <dbReference type="ARBA" id="ARBA00012528"/>
    </source>
</evidence>
<organism evidence="5 6">
    <name type="scientific">Ahrensia kielensis</name>
    <dbReference type="NCBI Taxonomy" id="76980"/>
    <lineage>
        <taxon>Bacteria</taxon>
        <taxon>Pseudomonadati</taxon>
        <taxon>Pseudomonadota</taxon>
        <taxon>Alphaproteobacteria</taxon>
        <taxon>Hyphomicrobiales</taxon>
        <taxon>Ahrensiaceae</taxon>
        <taxon>Ahrensia</taxon>
    </lineage>
</organism>
<feature type="transmembrane region" description="Helical" evidence="3">
    <location>
        <begin position="38"/>
        <end position="57"/>
    </location>
</feature>
<dbReference type="PROSITE" id="PS50887">
    <property type="entry name" value="GGDEF"/>
    <property type="match status" value="1"/>
</dbReference>
<dbReference type="SUPFAM" id="SSF55073">
    <property type="entry name" value="Nucleotide cyclase"/>
    <property type="match status" value="1"/>
</dbReference>
<evidence type="ECO:0000313" key="5">
    <source>
        <dbReference type="EMBL" id="MEM5502914.1"/>
    </source>
</evidence>
<accession>A0ABU9T9V0</accession>
<gene>
    <name evidence="5" type="ORF">WNY59_15080</name>
</gene>
<feature type="transmembrane region" description="Helical" evidence="3">
    <location>
        <begin position="7"/>
        <end position="26"/>
    </location>
</feature>
<name>A0ABU9T9V0_9HYPH</name>
<reference evidence="5 6" key="1">
    <citation type="submission" date="2024-03" db="EMBL/GenBank/DDBJ databases">
        <title>Community enrichment and isolation of bacterial strains for fucoidan degradation.</title>
        <authorList>
            <person name="Sichert A."/>
        </authorList>
    </citation>
    <scope>NUCLEOTIDE SEQUENCE [LARGE SCALE GENOMIC DNA]</scope>
    <source>
        <strain evidence="5 6">AS62</strain>
    </source>
</reference>
<dbReference type="GO" id="GO:0052621">
    <property type="term" value="F:diguanylate cyclase activity"/>
    <property type="evidence" value="ECO:0007669"/>
    <property type="project" value="UniProtKB-EC"/>
</dbReference>
<dbReference type="Gene3D" id="3.30.70.270">
    <property type="match status" value="1"/>
</dbReference>
<dbReference type="InterPro" id="IPR029787">
    <property type="entry name" value="Nucleotide_cyclase"/>
</dbReference>
<keyword evidence="5" id="KW-0548">Nucleotidyltransferase</keyword>
<keyword evidence="5" id="KW-0808">Transferase</keyword>
<dbReference type="EC" id="2.7.7.65" evidence="1"/>
<evidence type="ECO:0000256" key="3">
    <source>
        <dbReference type="SAM" id="Phobius"/>
    </source>
</evidence>
<proteinExistence type="predicted"/>
<evidence type="ECO:0000313" key="6">
    <source>
        <dbReference type="Proteomes" id="UP001477870"/>
    </source>
</evidence>
<comment type="catalytic activity">
    <reaction evidence="2">
        <text>2 GTP = 3',3'-c-di-GMP + 2 diphosphate</text>
        <dbReference type="Rhea" id="RHEA:24898"/>
        <dbReference type="ChEBI" id="CHEBI:33019"/>
        <dbReference type="ChEBI" id="CHEBI:37565"/>
        <dbReference type="ChEBI" id="CHEBI:58805"/>
        <dbReference type="EC" id="2.7.7.65"/>
    </reaction>
</comment>
<dbReference type="CDD" id="cd01949">
    <property type="entry name" value="GGDEF"/>
    <property type="match status" value="1"/>
</dbReference>
<dbReference type="InterPro" id="IPR043128">
    <property type="entry name" value="Rev_trsase/Diguanyl_cyclase"/>
</dbReference>
<sequence length="250" mass="28018">MSIILKAFLIGTAALLVTVFMIVGTVTLTGDTYQPTMFINSVIGCYAIGSTVSYYFMKQSEKYRQALQEKEALHVQLIDAHEKLRRHSQLDIMTGLLNREAFFTKVNRLKEAFSDQSSSMLILDIDHFKLINDTFGHLEGDKAIIMVSKVLRTIVDKDVIVGRIGGEEFAVFIRDIKAENVRVVAESLRAAIEEIEFYPVPEIRQKLTVSIGAAQAENTGVTTDLVRRADRTLYKAKNEGRNCVCMDMAA</sequence>
<dbReference type="PANTHER" id="PTHR45138:SF9">
    <property type="entry name" value="DIGUANYLATE CYCLASE DGCM-RELATED"/>
    <property type="match status" value="1"/>
</dbReference>
<feature type="domain" description="GGDEF" evidence="4">
    <location>
        <begin position="116"/>
        <end position="249"/>
    </location>
</feature>
<keyword evidence="6" id="KW-1185">Reference proteome</keyword>
<dbReference type="PANTHER" id="PTHR45138">
    <property type="entry name" value="REGULATORY COMPONENTS OF SENSORY TRANSDUCTION SYSTEM"/>
    <property type="match status" value="1"/>
</dbReference>
<comment type="caution">
    <text evidence="5">The sequence shown here is derived from an EMBL/GenBank/DDBJ whole genome shotgun (WGS) entry which is preliminary data.</text>
</comment>
<evidence type="ECO:0000256" key="2">
    <source>
        <dbReference type="ARBA" id="ARBA00034247"/>
    </source>
</evidence>
<dbReference type="EMBL" id="JBBMQO010000008">
    <property type="protein sequence ID" value="MEM5502914.1"/>
    <property type="molecule type" value="Genomic_DNA"/>
</dbReference>
<dbReference type="NCBIfam" id="TIGR00254">
    <property type="entry name" value="GGDEF"/>
    <property type="match status" value="1"/>
</dbReference>
<protein>
    <recommendedName>
        <fullName evidence="1">diguanylate cyclase</fullName>
        <ecNumber evidence="1">2.7.7.65</ecNumber>
    </recommendedName>
</protein>